<proteinExistence type="predicted"/>
<accession>A0A0A8YEP8</accession>
<dbReference type="AlphaFoldDB" id="A0A0A8YEP8"/>
<reference evidence="1" key="2">
    <citation type="journal article" date="2015" name="Data Brief">
        <title>Shoot transcriptome of the giant reed, Arundo donax.</title>
        <authorList>
            <person name="Barrero R.A."/>
            <person name="Guerrero F.D."/>
            <person name="Moolhuijzen P."/>
            <person name="Goolsby J.A."/>
            <person name="Tidwell J."/>
            <person name="Bellgard S.E."/>
            <person name="Bellgard M.I."/>
        </authorList>
    </citation>
    <scope>NUCLEOTIDE SEQUENCE</scope>
    <source>
        <tissue evidence="1">Shoot tissue taken approximately 20 cm above the soil surface</tissue>
    </source>
</reference>
<name>A0A0A8YEP8_ARUDO</name>
<reference evidence="1" key="1">
    <citation type="submission" date="2014-09" db="EMBL/GenBank/DDBJ databases">
        <authorList>
            <person name="Magalhaes I.L.F."/>
            <person name="Oliveira U."/>
            <person name="Santos F.R."/>
            <person name="Vidigal T.H.D.A."/>
            <person name="Brescovit A.D."/>
            <person name="Santos A.J."/>
        </authorList>
    </citation>
    <scope>NUCLEOTIDE SEQUENCE</scope>
    <source>
        <tissue evidence="1">Shoot tissue taken approximately 20 cm above the soil surface</tissue>
    </source>
</reference>
<protein>
    <submittedName>
        <fullName evidence="1">Uncharacterized protein</fullName>
    </submittedName>
</protein>
<sequence>MIMPSYGWENGRLWQLWPLIHLGSKLSKKPFWSLNTKCQIKS</sequence>
<dbReference type="EMBL" id="GBRH01273777">
    <property type="protein sequence ID" value="JAD24118.1"/>
    <property type="molecule type" value="Transcribed_RNA"/>
</dbReference>
<organism evidence="1">
    <name type="scientific">Arundo donax</name>
    <name type="common">Giant reed</name>
    <name type="synonym">Donax arundinaceus</name>
    <dbReference type="NCBI Taxonomy" id="35708"/>
    <lineage>
        <taxon>Eukaryota</taxon>
        <taxon>Viridiplantae</taxon>
        <taxon>Streptophyta</taxon>
        <taxon>Embryophyta</taxon>
        <taxon>Tracheophyta</taxon>
        <taxon>Spermatophyta</taxon>
        <taxon>Magnoliopsida</taxon>
        <taxon>Liliopsida</taxon>
        <taxon>Poales</taxon>
        <taxon>Poaceae</taxon>
        <taxon>PACMAD clade</taxon>
        <taxon>Arundinoideae</taxon>
        <taxon>Arundineae</taxon>
        <taxon>Arundo</taxon>
    </lineage>
</organism>
<evidence type="ECO:0000313" key="1">
    <source>
        <dbReference type="EMBL" id="JAD24118.1"/>
    </source>
</evidence>